<protein>
    <submittedName>
        <fullName evidence="1">Uncharacterized protein</fullName>
    </submittedName>
</protein>
<organism evidence="1">
    <name type="scientific">uncultured Spirochaetota bacterium</name>
    <dbReference type="NCBI Taxonomy" id="460511"/>
    <lineage>
        <taxon>Bacteria</taxon>
        <taxon>Pseudomonadati</taxon>
        <taxon>Spirochaetota</taxon>
        <taxon>environmental samples</taxon>
    </lineage>
</organism>
<gene>
    <name evidence="1" type="ORF">TRIP_E80005</name>
</gene>
<proteinExistence type="predicted"/>
<dbReference type="EMBL" id="UPXP01000037">
    <property type="protein sequence ID" value="VBB41159.1"/>
    <property type="molecule type" value="Genomic_DNA"/>
</dbReference>
<sequence>MSIWKEGFDNFRLNNTKSSLNKHFNYDHLILQRFKNHSMLRLLRIKVVLHFSENGLINVD</sequence>
<dbReference type="AlphaFoldDB" id="A0A652ZZG6"/>
<name>A0A652ZZG6_9SPIR</name>
<reference evidence="1" key="1">
    <citation type="submission" date="2018-07" db="EMBL/GenBank/DDBJ databases">
        <authorList>
            <consortium name="Genoscope - CEA"/>
            <person name="William W."/>
        </authorList>
    </citation>
    <scope>NUCLEOTIDE SEQUENCE</scope>
    <source>
        <strain evidence="1">IK1</strain>
    </source>
</reference>
<accession>A0A652ZZG6</accession>
<evidence type="ECO:0000313" key="1">
    <source>
        <dbReference type="EMBL" id="VBB41159.1"/>
    </source>
</evidence>